<dbReference type="SUPFAM" id="SSF53098">
    <property type="entry name" value="Ribonuclease H-like"/>
    <property type="match status" value="1"/>
</dbReference>
<proteinExistence type="predicted"/>
<evidence type="ECO:0000256" key="3">
    <source>
        <dbReference type="ARBA" id="ARBA00022723"/>
    </source>
</evidence>
<keyword evidence="13" id="KW-1185">Reference proteome</keyword>
<accession>A0A8J4QPK0</accession>
<keyword evidence="6" id="KW-0460">Magnesium</keyword>
<dbReference type="InterPro" id="IPR012337">
    <property type="entry name" value="RNaseH-like_sf"/>
</dbReference>
<protein>
    <recommendedName>
        <fullName evidence="8">3'-5' exonuclease</fullName>
    </recommendedName>
    <alternativeName>
        <fullName evidence="9">Werner Syndrome-like exonuclease</fullName>
    </alternativeName>
</protein>
<dbReference type="GO" id="GO:0008408">
    <property type="term" value="F:3'-5' exonuclease activity"/>
    <property type="evidence" value="ECO:0007669"/>
    <property type="project" value="InterPro"/>
</dbReference>
<evidence type="ECO:0000256" key="4">
    <source>
        <dbReference type="ARBA" id="ARBA00022801"/>
    </source>
</evidence>
<dbReference type="PANTHER" id="PTHR13620">
    <property type="entry name" value="3-5 EXONUCLEASE"/>
    <property type="match status" value="1"/>
</dbReference>
<sequence>MGGQDEWEEEQGLTDEDLRAIDDAIESATKKRRSDDFVESSNPQRSRSRRLPRSIEALQRPNPNPLSRCEMRLSVMKFGGRILYSKTAIDVEQAANHLLHTIANSKSKKTQFVLGFDIEWRPTFTRGVSPGKAAVMQICGDTSHCHVMHIFHSGIPKSLQLLLEDPTLLKVGAGIANDAVKVFKDYNVSIKAVEDLSYLANQKLGGGPHQWGLGSLTKKLISKELRKPNKIKLGNWETNFLSKEQLDYAATDAFASWYLYQVLEGLPNLEVAACQGSEKLEGLSWGWMELLTGLGV</sequence>
<evidence type="ECO:0000256" key="10">
    <source>
        <dbReference type="SAM" id="MobiDB-lite"/>
    </source>
</evidence>
<comment type="subcellular location">
    <subcellularLocation>
        <location evidence="1">Nucleus</location>
    </subcellularLocation>
</comment>
<keyword evidence="2" id="KW-0540">Nuclease</keyword>
<evidence type="ECO:0000256" key="6">
    <source>
        <dbReference type="ARBA" id="ARBA00022842"/>
    </source>
</evidence>
<evidence type="ECO:0000256" key="9">
    <source>
        <dbReference type="ARBA" id="ARBA00042761"/>
    </source>
</evidence>
<dbReference type="EMBL" id="JRKL02005394">
    <property type="protein sequence ID" value="KAF3950551.1"/>
    <property type="molecule type" value="Genomic_DNA"/>
</dbReference>
<evidence type="ECO:0000256" key="7">
    <source>
        <dbReference type="ARBA" id="ARBA00023242"/>
    </source>
</evidence>
<gene>
    <name evidence="12" type="ORF">CMV_023712</name>
</gene>
<dbReference type="GO" id="GO:0046872">
    <property type="term" value="F:metal ion binding"/>
    <property type="evidence" value="ECO:0007669"/>
    <property type="project" value="UniProtKB-KW"/>
</dbReference>
<evidence type="ECO:0000313" key="12">
    <source>
        <dbReference type="EMBL" id="KAF3950551.1"/>
    </source>
</evidence>
<comment type="caution">
    <text evidence="12">The sequence shown here is derived from an EMBL/GenBank/DDBJ whole genome shotgun (WGS) entry which is preliminary data.</text>
</comment>
<evidence type="ECO:0000256" key="8">
    <source>
        <dbReference type="ARBA" id="ARBA00040531"/>
    </source>
</evidence>
<dbReference type="Gene3D" id="3.30.420.10">
    <property type="entry name" value="Ribonuclease H-like superfamily/Ribonuclease H"/>
    <property type="match status" value="1"/>
</dbReference>
<feature type="region of interest" description="Disordered" evidence="10">
    <location>
        <begin position="1"/>
        <end position="63"/>
    </location>
</feature>
<keyword evidence="4" id="KW-0378">Hydrolase</keyword>
<dbReference type="OrthoDB" id="1920326at2759"/>
<evidence type="ECO:0000256" key="2">
    <source>
        <dbReference type="ARBA" id="ARBA00022722"/>
    </source>
</evidence>
<dbReference type="GO" id="GO:0006139">
    <property type="term" value="P:nucleobase-containing compound metabolic process"/>
    <property type="evidence" value="ECO:0007669"/>
    <property type="project" value="InterPro"/>
</dbReference>
<keyword evidence="3" id="KW-0479">Metal-binding</keyword>
<keyword evidence="7" id="KW-0539">Nucleus</keyword>
<dbReference type="AlphaFoldDB" id="A0A8J4QPK0"/>
<organism evidence="12 13">
    <name type="scientific">Castanea mollissima</name>
    <name type="common">Chinese chestnut</name>
    <dbReference type="NCBI Taxonomy" id="60419"/>
    <lineage>
        <taxon>Eukaryota</taxon>
        <taxon>Viridiplantae</taxon>
        <taxon>Streptophyta</taxon>
        <taxon>Embryophyta</taxon>
        <taxon>Tracheophyta</taxon>
        <taxon>Spermatophyta</taxon>
        <taxon>Magnoliopsida</taxon>
        <taxon>eudicotyledons</taxon>
        <taxon>Gunneridae</taxon>
        <taxon>Pentapetalae</taxon>
        <taxon>rosids</taxon>
        <taxon>fabids</taxon>
        <taxon>Fagales</taxon>
        <taxon>Fagaceae</taxon>
        <taxon>Castanea</taxon>
    </lineage>
</organism>
<feature type="domain" description="3'-5' exonuclease" evidence="11">
    <location>
        <begin position="99"/>
        <end position="268"/>
    </location>
</feature>
<keyword evidence="5" id="KW-0269">Exonuclease</keyword>
<dbReference type="InterPro" id="IPR002562">
    <property type="entry name" value="3'-5'_exonuclease_dom"/>
</dbReference>
<dbReference type="GO" id="GO:0005634">
    <property type="term" value="C:nucleus"/>
    <property type="evidence" value="ECO:0007669"/>
    <property type="project" value="UniProtKB-SubCell"/>
</dbReference>
<dbReference type="Proteomes" id="UP000737018">
    <property type="component" value="Unassembled WGS sequence"/>
</dbReference>
<evidence type="ECO:0000313" key="13">
    <source>
        <dbReference type="Proteomes" id="UP000737018"/>
    </source>
</evidence>
<dbReference type="SMART" id="SM00474">
    <property type="entry name" value="35EXOc"/>
    <property type="match status" value="1"/>
</dbReference>
<dbReference type="InterPro" id="IPR036397">
    <property type="entry name" value="RNaseH_sf"/>
</dbReference>
<evidence type="ECO:0000256" key="5">
    <source>
        <dbReference type="ARBA" id="ARBA00022839"/>
    </source>
</evidence>
<evidence type="ECO:0000259" key="11">
    <source>
        <dbReference type="SMART" id="SM00474"/>
    </source>
</evidence>
<dbReference type="FunFam" id="3.30.420.10:FF:000114">
    <property type="entry name" value="Werner Syndrome-like exonuclease"/>
    <property type="match status" value="1"/>
</dbReference>
<dbReference type="CDD" id="cd06141">
    <property type="entry name" value="WRN_exo"/>
    <property type="match status" value="1"/>
</dbReference>
<dbReference type="InterPro" id="IPR051132">
    <property type="entry name" value="3-5_Exonuclease_domain"/>
</dbReference>
<reference evidence="12" key="1">
    <citation type="submission" date="2020-03" db="EMBL/GenBank/DDBJ databases">
        <title>Castanea mollissima Vanexum genome sequencing.</title>
        <authorList>
            <person name="Staton M."/>
        </authorList>
    </citation>
    <scope>NUCLEOTIDE SEQUENCE</scope>
    <source>
        <tissue evidence="12">Leaf</tissue>
    </source>
</reference>
<feature type="compositionally biased region" description="Acidic residues" evidence="10">
    <location>
        <begin position="1"/>
        <end position="15"/>
    </location>
</feature>
<dbReference type="GO" id="GO:0003676">
    <property type="term" value="F:nucleic acid binding"/>
    <property type="evidence" value="ECO:0007669"/>
    <property type="project" value="InterPro"/>
</dbReference>
<evidence type="ECO:0000256" key="1">
    <source>
        <dbReference type="ARBA" id="ARBA00004123"/>
    </source>
</evidence>
<dbReference type="PANTHER" id="PTHR13620:SF109">
    <property type="entry name" value="3'-5' EXONUCLEASE"/>
    <property type="match status" value="1"/>
</dbReference>
<dbReference type="Pfam" id="PF01612">
    <property type="entry name" value="DNA_pol_A_exo1"/>
    <property type="match status" value="1"/>
</dbReference>
<name>A0A8J4QPK0_9ROSI</name>